<sequence>MLVSTTSVTENLRAGSRIVTIGITTIVAILVLAGVMLLLTLPDANAFNARVEQIFVQNDNLTEQPVVKLLEILAQSGTAFGDTLTSYRMVIFVLLIFAAAMLISALVFLIMLVTLNRRMAQIERSGIEVSSLVISRAENKVYLNTMGFKLTDAMMETMSVLAEARMDDDIMTGAQIEALISGKDESDCEEAAGATRIKRLRDGLGNQMVSELLVKNIARRGYVLAIDKSVIEVS</sequence>
<feature type="transmembrane region" description="Helical" evidence="1">
    <location>
        <begin position="21"/>
        <end position="41"/>
    </location>
</feature>
<dbReference type="AlphaFoldDB" id="A0A238J7I0"/>
<name>A0A238J7I0_9RHOB</name>
<proteinExistence type="predicted"/>
<keyword evidence="1" id="KW-0812">Transmembrane</keyword>
<feature type="transmembrane region" description="Helical" evidence="1">
    <location>
        <begin position="89"/>
        <end position="115"/>
    </location>
</feature>
<keyword evidence="1" id="KW-1133">Transmembrane helix</keyword>
<evidence type="ECO:0000313" key="2">
    <source>
        <dbReference type="EMBL" id="SMX26701.1"/>
    </source>
</evidence>
<dbReference type="Proteomes" id="UP000225972">
    <property type="component" value="Unassembled WGS sequence"/>
</dbReference>
<gene>
    <name evidence="2" type="ORF">TRP8649_00786</name>
</gene>
<keyword evidence="3" id="KW-1185">Reference proteome</keyword>
<evidence type="ECO:0000313" key="3">
    <source>
        <dbReference type="Proteomes" id="UP000225972"/>
    </source>
</evidence>
<dbReference type="EMBL" id="FXXP01000001">
    <property type="protein sequence ID" value="SMX26701.1"/>
    <property type="molecule type" value="Genomic_DNA"/>
</dbReference>
<dbReference type="Gene3D" id="1.10.10.10">
    <property type="entry name" value="Winged helix-like DNA-binding domain superfamily/Winged helix DNA-binding domain"/>
    <property type="match status" value="1"/>
</dbReference>
<dbReference type="InterPro" id="IPR036388">
    <property type="entry name" value="WH-like_DNA-bd_sf"/>
</dbReference>
<dbReference type="OrthoDB" id="7842088at2"/>
<organism evidence="2 3">
    <name type="scientific">Pelagimonas phthalicica</name>
    <dbReference type="NCBI Taxonomy" id="1037362"/>
    <lineage>
        <taxon>Bacteria</taxon>
        <taxon>Pseudomonadati</taxon>
        <taxon>Pseudomonadota</taxon>
        <taxon>Alphaproteobacteria</taxon>
        <taxon>Rhodobacterales</taxon>
        <taxon>Roseobacteraceae</taxon>
        <taxon>Pelagimonas</taxon>
    </lineage>
</organism>
<accession>A0A238J7I0</accession>
<evidence type="ECO:0000256" key="1">
    <source>
        <dbReference type="SAM" id="Phobius"/>
    </source>
</evidence>
<keyword evidence="1" id="KW-0472">Membrane</keyword>
<evidence type="ECO:0008006" key="4">
    <source>
        <dbReference type="Google" id="ProtNLM"/>
    </source>
</evidence>
<protein>
    <recommendedName>
        <fullName evidence="4">OmpR/PhoB-type domain-containing protein</fullName>
    </recommendedName>
</protein>
<reference evidence="3" key="1">
    <citation type="submission" date="2017-05" db="EMBL/GenBank/DDBJ databases">
        <authorList>
            <person name="Rodrigo-Torres L."/>
            <person name="Arahal R. D."/>
            <person name="Lucena T."/>
        </authorList>
    </citation>
    <scope>NUCLEOTIDE SEQUENCE [LARGE SCALE GENOMIC DNA]</scope>
    <source>
        <strain evidence="3">CECT 8649</strain>
    </source>
</reference>